<name>A0A3S9PL85_STRLT</name>
<dbReference type="OrthoDB" id="3871158at2"/>
<organism evidence="2 3">
    <name type="scientific">Streptomyces luteoverticillatus</name>
    <name type="common">Streptoverticillium luteoverticillatus</name>
    <dbReference type="NCBI Taxonomy" id="66425"/>
    <lineage>
        <taxon>Bacteria</taxon>
        <taxon>Bacillati</taxon>
        <taxon>Actinomycetota</taxon>
        <taxon>Actinomycetes</taxon>
        <taxon>Kitasatosporales</taxon>
        <taxon>Streptomycetaceae</taxon>
        <taxon>Streptomyces</taxon>
    </lineage>
</organism>
<dbReference type="AlphaFoldDB" id="A0A3S9PL85"/>
<evidence type="ECO:0000313" key="3">
    <source>
        <dbReference type="Proteomes" id="UP000267900"/>
    </source>
</evidence>
<dbReference type="RefSeq" id="WP_126915637.1">
    <property type="nucleotide sequence ID" value="NZ_CP034587.1"/>
</dbReference>
<reference evidence="2 3" key="1">
    <citation type="submission" date="2018-12" db="EMBL/GenBank/DDBJ databases">
        <title>The whole draft genome of Streptomyce luteoverticillatus CGMCC 15060.</title>
        <authorList>
            <person name="Feng Z."/>
            <person name="Chen G."/>
            <person name="Zhang J."/>
            <person name="Zhu H."/>
            <person name="Yu X."/>
            <person name="Zhang W."/>
            <person name="Zhang X."/>
        </authorList>
    </citation>
    <scope>NUCLEOTIDE SEQUENCE [LARGE SCALE GENOMIC DNA]</scope>
    <source>
        <strain evidence="2 3">CGMCC 15060</strain>
    </source>
</reference>
<protein>
    <submittedName>
        <fullName evidence="2">Uncharacterized protein</fullName>
    </submittedName>
</protein>
<keyword evidence="3" id="KW-1185">Reference proteome</keyword>
<proteinExistence type="predicted"/>
<dbReference type="EMBL" id="CP034587">
    <property type="protein sequence ID" value="AZQ73121.1"/>
    <property type="molecule type" value="Genomic_DNA"/>
</dbReference>
<dbReference type="Proteomes" id="UP000267900">
    <property type="component" value="Chromosome"/>
</dbReference>
<evidence type="ECO:0000313" key="2">
    <source>
        <dbReference type="EMBL" id="AZQ73121.1"/>
    </source>
</evidence>
<feature type="region of interest" description="Disordered" evidence="1">
    <location>
        <begin position="105"/>
        <end position="159"/>
    </location>
</feature>
<evidence type="ECO:0000256" key="1">
    <source>
        <dbReference type="SAM" id="MobiDB-lite"/>
    </source>
</evidence>
<accession>A0A3S9PL85</accession>
<feature type="compositionally biased region" description="Polar residues" evidence="1">
    <location>
        <begin position="137"/>
        <end position="147"/>
    </location>
</feature>
<sequence>MFRHAIAPTRFYTPVSNEIIRHPRLSSDAKCLLLWQLSLPPGVDEPLSESARRAGIKKTAFGHAKRELIAEGYVHEWRLPGPRGRWSTTQLVSNVPLTDAEALALRDGRDGRDNVTPPTDAPPAPGRPTGHAVGRPQENTGENTPNPRATAALTAVSRSERRLRLSARDVKALAPLAAEWFSRGATLAELRDALTSGLPDAVRSPVGLARDRLTRKMPDPAPEPTPPPVPLSSCAGGCGRVFRPVTDEATCRDCRTERAADDASGAIAATRRGMAAIRDILAAQT</sequence>
<gene>
    <name evidence="2" type="ORF">EKH77_19595</name>
</gene>